<name>A0ABV0ELW3_9ENTE</name>
<evidence type="ECO:0000256" key="1">
    <source>
        <dbReference type="ARBA" id="ARBA00003141"/>
    </source>
</evidence>
<accession>A0ABV0ELW3</accession>
<keyword evidence="13" id="KW-1185">Reference proteome</keyword>
<keyword evidence="6 10" id="KW-0479">Metal-binding</keyword>
<dbReference type="InterPro" id="IPR007197">
    <property type="entry name" value="rSAM"/>
</dbReference>
<keyword evidence="10" id="KW-0963">Cytoplasm</keyword>
<reference evidence="12 13" key="1">
    <citation type="submission" date="2021-03" db="EMBL/GenBank/DDBJ databases">
        <authorList>
            <person name="Gilmore M.S."/>
            <person name="Schwartzman J."/>
            <person name="Van Tyne D."/>
            <person name="Martin M."/>
            <person name="Earl A.M."/>
            <person name="Manson A.L."/>
            <person name="Straub T."/>
            <person name="Salamzade R."/>
            <person name="Saavedra J."/>
            <person name="Lebreton F."/>
            <person name="Prichula J."/>
            <person name="Schaufler K."/>
            <person name="Gaca A."/>
            <person name="Sgardioli B."/>
            <person name="Wagenaar J."/>
            <person name="Strong T."/>
        </authorList>
    </citation>
    <scope>NUCLEOTIDE SEQUENCE [LARGE SCALE GENOMIC DNA]</scope>
    <source>
        <strain evidence="12 13">665A</strain>
    </source>
</reference>
<comment type="catalytic activity">
    <reaction evidence="10">
        <text>glycyl-[formate C-acetyltransferase] + reduced [flavodoxin] + S-adenosyl-L-methionine = glycin-2-yl radical-[formate C-acetyltransferase] + semiquinone [flavodoxin] + 5'-deoxyadenosine + L-methionine + H(+)</text>
        <dbReference type="Rhea" id="RHEA:19225"/>
        <dbReference type="Rhea" id="RHEA-COMP:10622"/>
        <dbReference type="Rhea" id="RHEA-COMP:12190"/>
        <dbReference type="Rhea" id="RHEA-COMP:12191"/>
        <dbReference type="Rhea" id="RHEA-COMP:14480"/>
        <dbReference type="ChEBI" id="CHEBI:15378"/>
        <dbReference type="ChEBI" id="CHEBI:17319"/>
        <dbReference type="ChEBI" id="CHEBI:29947"/>
        <dbReference type="ChEBI" id="CHEBI:32722"/>
        <dbReference type="ChEBI" id="CHEBI:57618"/>
        <dbReference type="ChEBI" id="CHEBI:57844"/>
        <dbReference type="ChEBI" id="CHEBI:59789"/>
        <dbReference type="ChEBI" id="CHEBI:140311"/>
        <dbReference type="EC" id="1.97.1.4"/>
    </reaction>
</comment>
<evidence type="ECO:0000256" key="6">
    <source>
        <dbReference type="ARBA" id="ARBA00022723"/>
    </source>
</evidence>
<dbReference type="SFLD" id="SFLDG01066">
    <property type="entry name" value="organic_radical-activating_enz"/>
    <property type="match status" value="1"/>
</dbReference>
<dbReference type="PANTHER" id="PTHR30352:SF5">
    <property type="entry name" value="PYRUVATE FORMATE-LYASE 1-ACTIVATING ENZYME"/>
    <property type="match status" value="1"/>
</dbReference>
<evidence type="ECO:0000256" key="7">
    <source>
        <dbReference type="ARBA" id="ARBA00023002"/>
    </source>
</evidence>
<comment type="caution">
    <text evidence="12">The sequence shown here is derived from an EMBL/GenBank/DDBJ whole genome shotgun (WGS) entry which is preliminary data.</text>
</comment>
<dbReference type="RefSeq" id="WP_207704453.1">
    <property type="nucleotide sequence ID" value="NZ_JAFREL020000001.1"/>
</dbReference>
<evidence type="ECO:0000259" key="11">
    <source>
        <dbReference type="PROSITE" id="PS51918"/>
    </source>
</evidence>
<dbReference type="PROSITE" id="PS51918">
    <property type="entry name" value="RADICAL_SAM"/>
    <property type="match status" value="1"/>
</dbReference>
<reference evidence="12 13" key="2">
    <citation type="submission" date="2024-02" db="EMBL/GenBank/DDBJ databases">
        <title>The Genome Sequence of Enterococcus sp. DIV0159.</title>
        <authorList>
            <person name="Earl A."/>
            <person name="Manson A."/>
            <person name="Gilmore M."/>
            <person name="Sanders J."/>
            <person name="Shea T."/>
            <person name="Howe W."/>
            <person name="Livny J."/>
            <person name="Cuomo C."/>
            <person name="Neafsey D."/>
            <person name="Birren B."/>
        </authorList>
    </citation>
    <scope>NUCLEOTIDE SEQUENCE [LARGE SCALE GENOMIC DNA]</scope>
    <source>
        <strain evidence="12 13">665A</strain>
    </source>
</reference>
<dbReference type="InterPro" id="IPR012838">
    <property type="entry name" value="PFL1_activating"/>
</dbReference>
<feature type="domain" description="Radical SAM core" evidence="11">
    <location>
        <begin position="19"/>
        <end position="251"/>
    </location>
</feature>
<dbReference type="InterPro" id="IPR001989">
    <property type="entry name" value="Radical_activat_CS"/>
</dbReference>
<dbReference type="CDD" id="cd01335">
    <property type="entry name" value="Radical_SAM"/>
    <property type="match status" value="1"/>
</dbReference>
<dbReference type="NCBIfam" id="TIGR02493">
    <property type="entry name" value="PFLA"/>
    <property type="match status" value="1"/>
</dbReference>
<dbReference type="InterPro" id="IPR058240">
    <property type="entry name" value="rSAM_sf"/>
</dbReference>
<comment type="similarity">
    <text evidence="2 10">Belongs to the organic radical-activating enzymes family.</text>
</comment>
<dbReference type="InterPro" id="IPR013785">
    <property type="entry name" value="Aldolase_TIM"/>
</dbReference>
<dbReference type="EC" id="1.97.1.4" evidence="10"/>
<dbReference type="EMBL" id="JAFREL020000001">
    <property type="protein sequence ID" value="MEO1769556.1"/>
    <property type="molecule type" value="Genomic_DNA"/>
</dbReference>
<dbReference type="PROSITE" id="PS01087">
    <property type="entry name" value="RADICAL_ACTIVATING"/>
    <property type="match status" value="1"/>
</dbReference>
<evidence type="ECO:0000313" key="12">
    <source>
        <dbReference type="EMBL" id="MEO1769556.1"/>
    </source>
</evidence>
<dbReference type="SFLD" id="SFLDS00029">
    <property type="entry name" value="Radical_SAM"/>
    <property type="match status" value="1"/>
</dbReference>
<evidence type="ECO:0000256" key="8">
    <source>
        <dbReference type="ARBA" id="ARBA00023004"/>
    </source>
</evidence>
<evidence type="ECO:0000256" key="5">
    <source>
        <dbReference type="ARBA" id="ARBA00022691"/>
    </source>
</evidence>
<proteinExistence type="inferred from homology"/>
<evidence type="ECO:0000256" key="3">
    <source>
        <dbReference type="ARBA" id="ARBA00021356"/>
    </source>
</evidence>
<comment type="cofactor">
    <cofactor evidence="10">
        <name>[4Fe-4S] cluster</name>
        <dbReference type="ChEBI" id="CHEBI:49883"/>
    </cofactor>
    <text evidence="10">Binds 1 [4Fe-4S] cluster. The cluster is coordinated with 3 cysteines and an exchangeable S-adenosyl-L-methionine.</text>
</comment>
<keyword evidence="4 10" id="KW-0004">4Fe-4S</keyword>
<organism evidence="12 13">
    <name type="scientific">Candidatus Enterococcus ferrettii</name>
    <dbReference type="NCBI Taxonomy" id="2815324"/>
    <lineage>
        <taxon>Bacteria</taxon>
        <taxon>Bacillati</taxon>
        <taxon>Bacillota</taxon>
        <taxon>Bacilli</taxon>
        <taxon>Lactobacillales</taxon>
        <taxon>Enterococcaceae</taxon>
        <taxon>Enterococcus</taxon>
    </lineage>
</organism>
<comment type="subcellular location">
    <subcellularLocation>
        <location evidence="10">Cytoplasm</location>
    </subcellularLocation>
</comment>
<evidence type="ECO:0000256" key="4">
    <source>
        <dbReference type="ARBA" id="ARBA00022485"/>
    </source>
</evidence>
<dbReference type="SUPFAM" id="SSF102114">
    <property type="entry name" value="Radical SAM enzymes"/>
    <property type="match status" value="1"/>
</dbReference>
<dbReference type="Pfam" id="PF04055">
    <property type="entry name" value="Radical_SAM"/>
    <property type="match status" value="1"/>
</dbReference>
<dbReference type="Gene3D" id="3.20.20.70">
    <property type="entry name" value="Aldolase class I"/>
    <property type="match status" value="1"/>
</dbReference>
<keyword evidence="5 10" id="KW-0949">S-adenosyl-L-methionine</keyword>
<dbReference type="InterPro" id="IPR034457">
    <property type="entry name" value="Organic_radical-activating"/>
</dbReference>
<protein>
    <recommendedName>
        <fullName evidence="3 10">Pyruvate formate-lyase-activating enzyme</fullName>
        <ecNumber evidence="10">1.97.1.4</ecNumber>
    </recommendedName>
</protein>
<dbReference type="InterPro" id="IPR012839">
    <property type="entry name" value="Organic_radical_activase"/>
</dbReference>
<evidence type="ECO:0000256" key="10">
    <source>
        <dbReference type="RuleBase" id="RU362053"/>
    </source>
</evidence>
<keyword evidence="7 10" id="KW-0560">Oxidoreductase</keyword>
<evidence type="ECO:0000256" key="9">
    <source>
        <dbReference type="ARBA" id="ARBA00023014"/>
    </source>
</evidence>
<keyword evidence="9 10" id="KW-0411">Iron-sulfur</keyword>
<comment type="function">
    <text evidence="1 10">Activation of pyruvate formate-lyase under anaerobic conditions by generation of an organic free radical, using S-adenosylmethionine and reduced flavodoxin as cosubstrates to produce 5'-deoxy-adenosine.</text>
</comment>
<keyword evidence="12" id="KW-0670">Pyruvate</keyword>
<dbReference type="PANTHER" id="PTHR30352">
    <property type="entry name" value="PYRUVATE FORMATE-LYASE-ACTIVATING ENZYME"/>
    <property type="match status" value="1"/>
</dbReference>
<evidence type="ECO:0000313" key="13">
    <source>
        <dbReference type="Proteomes" id="UP000664357"/>
    </source>
</evidence>
<keyword evidence="8 10" id="KW-0408">Iron</keyword>
<gene>
    <name evidence="12" type="ORF">JZO67_001507</name>
</gene>
<sequence>MKKTEAMGRVHSIESFGAVDGPGVRFVVFMQGCPMRCQFCHNPDTWKINDVNSMSYTSDDLLAKALQYKKYWGKNGGITISGGEPLIQLDFLLEFFQKAKLAGIHITLDTCGQPFTKAEPFFSKFKKMLMYTDLILLDIKHIDTTCHKELTGFQNYSILELASYLSEVGKPVWIRHVLIPKINDQEAYLKRLSLFIQGLSNVKRVEILPYHTMGKEKWERLGLVYPLVGIEPPTDNCLKRAEQLLQSNSYS</sequence>
<evidence type="ECO:0000256" key="2">
    <source>
        <dbReference type="ARBA" id="ARBA00009777"/>
    </source>
</evidence>
<dbReference type="Proteomes" id="UP000664357">
    <property type="component" value="Unassembled WGS sequence"/>
</dbReference>
<dbReference type="PIRSF" id="PIRSF000371">
    <property type="entry name" value="PFL_act_enz"/>
    <property type="match status" value="1"/>
</dbReference>